<evidence type="ECO:0000313" key="10">
    <source>
        <dbReference type="EMBL" id="TDW96602.1"/>
    </source>
</evidence>
<keyword evidence="3" id="KW-1134">Transmembrane beta strand</keyword>
<proteinExistence type="predicted"/>
<accession>A0A4V3GKQ4</accession>
<evidence type="ECO:0000256" key="8">
    <source>
        <dbReference type="SAM" id="SignalP"/>
    </source>
</evidence>
<organism evidence="10 11">
    <name type="scientific">Dinghuibacter silviterrae</name>
    <dbReference type="NCBI Taxonomy" id="1539049"/>
    <lineage>
        <taxon>Bacteria</taxon>
        <taxon>Pseudomonadati</taxon>
        <taxon>Bacteroidota</taxon>
        <taxon>Chitinophagia</taxon>
        <taxon>Chitinophagales</taxon>
        <taxon>Chitinophagaceae</taxon>
        <taxon>Dinghuibacter</taxon>
    </lineage>
</organism>
<dbReference type="InterPro" id="IPR037066">
    <property type="entry name" value="Plug_dom_sf"/>
</dbReference>
<evidence type="ECO:0000256" key="3">
    <source>
        <dbReference type="ARBA" id="ARBA00022452"/>
    </source>
</evidence>
<dbReference type="RefSeq" id="WP_133997330.1">
    <property type="nucleotide sequence ID" value="NZ_SODV01000002.1"/>
</dbReference>
<dbReference type="InterPro" id="IPR012910">
    <property type="entry name" value="Plug_dom"/>
</dbReference>
<dbReference type="PANTHER" id="PTHR30069">
    <property type="entry name" value="TONB-DEPENDENT OUTER MEMBRANE RECEPTOR"/>
    <property type="match status" value="1"/>
</dbReference>
<protein>
    <submittedName>
        <fullName evidence="10">Outer membrane receptor protein involved in Fe transport</fullName>
    </submittedName>
</protein>
<dbReference type="InterPro" id="IPR008969">
    <property type="entry name" value="CarboxyPept-like_regulatory"/>
</dbReference>
<comment type="subcellular location">
    <subcellularLocation>
        <location evidence="1">Cell outer membrane</location>
        <topology evidence="1">Multi-pass membrane protein</topology>
    </subcellularLocation>
</comment>
<dbReference type="GO" id="GO:0009279">
    <property type="term" value="C:cell outer membrane"/>
    <property type="evidence" value="ECO:0007669"/>
    <property type="project" value="UniProtKB-SubCell"/>
</dbReference>
<dbReference type="GO" id="GO:0015344">
    <property type="term" value="F:siderophore uptake transmembrane transporter activity"/>
    <property type="evidence" value="ECO:0007669"/>
    <property type="project" value="TreeGrafter"/>
</dbReference>
<dbReference type="GO" id="GO:0044718">
    <property type="term" value="P:siderophore transmembrane transport"/>
    <property type="evidence" value="ECO:0007669"/>
    <property type="project" value="TreeGrafter"/>
</dbReference>
<keyword evidence="2" id="KW-0813">Transport</keyword>
<feature type="domain" description="TonB-dependent receptor plug" evidence="9">
    <location>
        <begin position="122"/>
        <end position="232"/>
    </location>
</feature>
<gene>
    <name evidence="10" type="ORF">EDB95_4435</name>
</gene>
<dbReference type="Proteomes" id="UP000294498">
    <property type="component" value="Unassembled WGS sequence"/>
</dbReference>
<keyword evidence="6" id="KW-0472">Membrane</keyword>
<keyword evidence="4" id="KW-0812">Transmembrane</keyword>
<dbReference type="Gene3D" id="2.170.130.10">
    <property type="entry name" value="TonB-dependent receptor, plug domain"/>
    <property type="match status" value="1"/>
</dbReference>
<keyword evidence="5 8" id="KW-0732">Signal</keyword>
<name>A0A4V3GKQ4_9BACT</name>
<feature type="signal peptide" evidence="8">
    <location>
        <begin position="1"/>
        <end position="19"/>
    </location>
</feature>
<dbReference type="SUPFAM" id="SSF56935">
    <property type="entry name" value="Porins"/>
    <property type="match status" value="1"/>
</dbReference>
<dbReference type="Gene3D" id="2.60.40.1120">
    <property type="entry name" value="Carboxypeptidase-like, regulatory domain"/>
    <property type="match status" value="1"/>
</dbReference>
<dbReference type="InterPro" id="IPR036942">
    <property type="entry name" value="Beta-barrel_TonB_sf"/>
</dbReference>
<keyword evidence="7" id="KW-0998">Cell outer membrane</keyword>
<dbReference type="SUPFAM" id="SSF49464">
    <property type="entry name" value="Carboxypeptidase regulatory domain-like"/>
    <property type="match status" value="1"/>
</dbReference>
<evidence type="ECO:0000256" key="7">
    <source>
        <dbReference type="ARBA" id="ARBA00023237"/>
    </source>
</evidence>
<evidence type="ECO:0000256" key="1">
    <source>
        <dbReference type="ARBA" id="ARBA00004571"/>
    </source>
</evidence>
<dbReference type="Gene3D" id="2.40.170.20">
    <property type="entry name" value="TonB-dependent receptor, beta-barrel domain"/>
    <property type="match status" value="1"/>
</dbReference>
<evidence type="ECO:0000256" key="6">
    <source>
        <dbReference type="ARBA" id="ARBA00023136"/>
    </source>
</evidence>
<dbReference type="Pfam" id="PF07715">
    <property type="entry name" value="Plug"/>
    <property type="match status" value="1"/>
</dbReference>
<dbReference type="Pfam" id="PF13715">
    <property type="entry name" value="CarbopepD_reg_2"/>
    <property type="match status" value="1"/>
</dbReference>
<evidence type="ECO:0000256" key="5">
    <source>
        <dbReference type="ARBA" id="ARBA00022729"/>
    </source>
</evidence>
<evidence type="ECO:0000256" key="4">
    <source>
        <dbReference type="ARBA" id="ARBA00022692"/>
    </source>
</evidence>
<evidence type="ECO:0000256" key="2">
    <source>
        <dbReference type="ARBA" id="ARBA00022448"/>
    </source>
</evidence>
<comment type="caution">
    <text evidence="10">The sequence shown here is derived from an EMBL/GenBank/DDBJ whole genome shotgun (WGS) entry which is preliminary data.</text>
</comment>
<dbReference type="OrthoDB" id="9804995at2"/>
<sequence length="788" mass="88393">MKCALFCCLVLMTMGTAFAQGSLKGRILEQSTKQPIPAAVVSIKDTRWTTVTDTLGMYSIKGIPEGEYILQVSSVGFQPKETDRVVITSGKTFYLETELLNNISSLKEVTIKTFRNEQNPALPVSTYSFSREEIFRTPGAQGDIFRVIGILPGVTSSGGQFSAIAVRGQGVRDNVYMVDDIPMTAVSHLEGSGGGSVFNDPNGGRFSIFAPRVVDNATFQGGGFGAEYGRKSSSYLGLGIKEGNRETPSFSAQVDLLGATLIYDGPSYMDKNTSMFATARYQNFYLLEKVVGLKDVGLPMYGDYMLKTTTALNAHNKLSLLVMYNPEKYTLGIDDVKQQTTIQSTDLVTTTNNKFLAGLNLRTLTSKNSYWKNVVYYRSLNARADLGIAYPEADSQGNFADKSHIRYETGLQHSQNDQAEAGYRSVFVQHWERMSLTAGVDASWMSIDNAQTLTHTDTLYTFTEDDIRAPGQNYLELTPALFNASVHSSAWNASVYSNVSWTAFPWLVLNPGLRYDYTWFSAQQTLSPRLSGSFLLDAHRSINFATGIFYQDPLPEDIGGQPSGHRLQEERTIQYILGYKHYFSEDLKWVAEAWGKQFNDLIVQPFSGQSLLNNNGTGYAYGVDVSLTKRLSSKYYGQIGYSYMRSRRDDHDGRGMYNFDYDQPHIVSLLASYQPNNRWAFSTKFRYATGRPKDAYVIHSDVFGDPSYLRYSQEITGRATRRLDDFISWDIRGDYRVRWGKKTMVAFVDIVDLLDYYDQAGEEFQPITGKTYDDGLGIFPSFGLRLEY</sequence>
<feature type="chain" id="PRO_5020239507" evidence="8">
    <location>
        <begin position="20"/>
        <end position="788"/>
    </location>
</feature>
<reference evidence="10 11" key="1">
    <citation type="submission" date="2019-03" db="EMBL/GenBank/DDBJ databases">
        <title>Genomic Encyclopedia of Type Strains, Phase IV (KMG-IV): sequencing the most valuable type-strain genomes for metagenomic binning, comparative biology and taxonomic classification.</title>
        <authorList>
            <person name="Goeker M."/>
        </authorList>
    </citation>
    <scope>NUCLEOTIDE SEQUENCE [LARGE SCALE GENOMIC DNA]</scope>
    <source>
        <strain evidence="10 11">DSM 100059</strain>
    </source>
</reference>
<keyword evidence="11" id="KW-1185">Reference proteome</keyword>
<dbReference type="PANTHER" id="PTHR30069:SF29">
    <property type="entry name" value="HEMOGLOBIN AND HEMOGLOBIN-HAPTOGLOBIN-BINDING PROTEIN 1-RELATED"/>
    <property type="match status" value="1"/>
</dbReference>
<evidence type="ECO:0000313" key="11">
    <source>
        <dbReference type="Proteomes" id="UP000294498"/>
    </source>
</evidence>
<dbReference type="InterPro" id="IPR039426">
    <property type="entry name" value="TonB-dep_rcpt-like"/>
</dbReference>
<evidence type="ECO:0000259" key="9">
    <source>
        <dbReference type="Pfam" id="PF07715"/>
    </source>
</evidence>
<dbReference type="AlphaFoldDB" id="A0A4V3GKQ4"/>
<dbReference type="EMBL" id="SODV01000002">
    <property type="protein sequence ID" value="TDW96602.1"/>
    <property type="molecule type" value="Genomic_DNA"/>
</dbReference>
<keyword evidence="10" id="KW-0675">Receptor</keyword>